<dbReference type="Gene3D" id="3.30.2140.20">
    <property type="match status" value="1"/>
</dbReference>
<dbReference type="AlphaFoldDB" id="A0A1Y1WVC3"/>
<keyword evidence="2" id="KW-0808">Transferase</keyword>
<dbReference type="SUPFAM" id="SSF54001">
    <property type="entry name" value="Cysteine proteinases"/>
    <property type="match status" value="1"/>
</dbReference>
<dbReference type="InterPro" id="IPR053710">
    <property type="entry name" value="Arylamine_NAT_domain_sf"/>
</dbReference>
<dbReference type="GO" id="GO:0016407">
    <property type="term" value="F:acetyltransferase activity"/>
    <property type="evidence" value="ECO:0007669"/>
    <property type="project" value="InterPro"/>
</dbReference>
<comment type="similarity">
    <text evidence="1 2">Belongs to the arylamine N-acetyltransferase family.</text>
</comment>
<organism evidence="3 4">
    <name type="scientific">Basidiobolus meristosporus CBS 931.73</name>
    <dbReference type="NCBI Taxonomy" id="1314790"/>
    <lineage>
        <taxon>Eukaryota</taxon>
        <taxon>Fungi</taxon>
        <taxon>Fungi incertae sedis</taxon>
        <taxon>Zoopagomycota</taxon>
        <taxon>Entomophthoromycotina</taxon>
        <taxon>Basidiobolomycetes</taxon>
        <taxon>Basidiobolales</taxon>
        <taxon>Basidiobolaceae</taxon>
        <taxon>Basidiobolus</taxon>
    </lineage>
</organism>
<comment type="caution">
    <text evidence="3">The sequence shown here is derived from an EMBL/GenBank/DDBJ whole genome shotgun (WGS) entry which is preliminary data.</text>
</comment>
<dbReference type="STRING" id="1314790.A0A1Y1WVC3"/>
<feature type="non-terminal residue" evidence="3">
    <location>
        <position position="259"/>
    </location>
</feature>
<evidence type="ECO:0000256" key="1">
    <source>
        <dbReference type="ARBA" id="ARBA00006547"/>
    </source>
</evidence>
<dbReference type="EMBL" id="MCFE01000872">
    <property type="protein sequence ID" value="ORX77490.1"/>
    <property type="molecule type" value="Genomic_DNA"/>
</dbReference>
<keyword evidence="2" id="KW-0012">Acyltransferase</keyword>
<dbReference type="InterPro" id="IPR001447">
    <property type="entry name" value="Arylamine_N-AcTrfase"/>
</dbReference>
<gene>
    <name evidence="3" type="ORF">K493DRAFT_129061</name>
</gene>
<evidence type="ECO:0000256" key="2">
    <source>
        <dbReference type="RuleBase" id="RU003452"/>
    </source>
</evidence>
<dbReference type="PANTHER" id="PTHR11786:SF0">
    <property type="entry name" value="ARYLAMINE N-ACETYLTRANSFERASE 4-RELATED"/>
    <property type="match status" value="1"/>
</dbReference>
<feature type="non-terminal residue" evidence="3">
    <location>
        <position position="1"/>
    </location>
</feature>
<dbReference type="InterPro" id="IPR038765">
    <property type="entry name" value="Papain-like_cys_pep_sf"/>
</dbReference>
<dbReference type="OrthoDB" id="10260017at2759"/>
<evidence type="ECO:0000313" key="4">
    <source>
        <dbReference type="Proteomes" id="UP000193498"/>
    </source>
</evidence>
<evidence type="ECO:0000313" key="3">
    <source>
        <dbReference type="EMBL" id="ORX77490.1"/>
    </source>
</evidence>
<dbReference type="Pfam" id="PF00797">
    <property type="entry name" value="Acetyltransf_2"/>
    <property type="match status" value="1"/>
</dbReference>
<dbReference type="Proteomes" id="UP000193498">
    <property type="component" value="Unassembled WGS sequence"/>
</dbReference>
<dbReference type="InParanoid" id="A0A1Y1WVC3"/>
<accession>A0A1Y1WVC3</accession>
<keyword evidence="4" id="KW-1185">Reference proteome</keyword>
<protein>
    <submittedName>
        <fullName evidence="3">Cysteine proteinase</fullName>
    </submittedName>
</protein>
<reference evidence="3 4" key="1">
    <citation type="submission" date="2016-07" db="EMBL/GenBank/DDBJ databases">
        <title>Pervasive Adenine N6-methylation of Active Genes in Fungi.</title>
        <authorList>
            <consortium name="DOE Joint Genome Institute"/>
            <person name="Mondo S.J."/>
            <person name="Dannebaum R.O."/>
            <person name="Kuo R.C."/>
            <person name="Labutti K."/>
            <person name="Haridas S."/>
            <person name="Kuo A."/>
            <person name="Salamov A."/>
            <person name="Ahrendt S.R."/>
            <person name="Lipzen A."/>
            <person name="Sullivan W."/>
            <person name="Andreopoulos W.B."/>
            <person name="Clum A."/>
            <person name="Lindquist E."/>
            <person name="Daum C."/>
            <person name="Ramamoorthy G.K."/>
            <person name="Gryganskyi A."/>
            <person name="Culley D."/>
            <person name="Magnuson J.K."/>
            <person name="James T.Y."/>
            <person name="O'Malley M.A."/>
            <person name="Stajich J.E."/>
            <person name="Spatafora J.W."/>
            <person name="Visel A."/>
            <person name="Grigoriev I.V."/>
        </authorList>
    </citation>
    <scope>NUCLEOTIDE SEQUENCE [LARGE SCALE GENOMIC DNA]</scope>
    <source>
        <strain evidence="3 4">CBS 931.73</strain>
    </source>
</reference>
<dbReference type="PRINTS" id="PR01543">
    <property type="entry name" value="ANATRNSFRASE"/>
</dbReference>
<dbReference type="PANTHER" id="PTHR11786">
    <property type="entry name" value="N-HYDROXYARYLAMINE O-ACETYLTRANSFERASE"/>
    <property type="match status" value="1"/>
</dbReference>
<proteinExistence type="inferred from homology"/>
<sequence length="259" mass="30251">PQPTLETLRQLHFAALTKFPFENLSLHCTESRIADITPQGMYRRQVLENRGGYCYQLNGLFYLVLERIGFKVYPCSARIAHLLEDGATEYGRLSHRISIAIIDGEKYICDIGFGTNGFFFPLPVLNDQPANELNGAAISRLVQKIHPKSKHGASVGWEFQHWQGDRWMPDYFFVDEEAYESDFEVGNYYTSLNQKSIFKRMIRVFRSRRDGSRVSIEADKLKVRWGADVKERRTLRNERERVDALRDYFGYNMSEEERQ</sequence>
<name>A0A1Y1WVC3_9FUNG</name>